<dbReference type="Gene3D" id="3.40.50.1000">
    <property type="entry name" value="HAD superfamily/HAD-like"/>
    <property type="match status" value="1"/>
</dbReference>
<dbReference type="GO" id="GO:0016791">
    <property type="term" value="F:phosphatase activity"/>
    <property type="evidence" value="ECO:0007669"/>
    <property type="project" value="UniProtKB-ARBA"/>
</dbReference>
<dbReference type="InterPro" id="IPR036412">
    <property type="entry name" value="HAD-like_sf"/>
</dbReference>
<organism evidence="1 2">
    <name type="scientific">Anaerobutyricum hallii</name>
    <dbReference type="NCBI Taxonomy" id="39488"/>
    <lineage>
        <taxon>Bacteria</taxon>
        <taxon>Bacillati</taxon>
        <taxon>Bacillota</taxon>
        <taxon>Clostridia</taxon>
        <taxon>Lachnospirales</taxon>
        <taxon>Lachnospiraceae</taxon>
        <taxon>Anaerobutyricum</taxon>
    </lineage>
</organism>
<reference evidence="1 2" key="1">
    <citation type="submission" date="2018-08" db="EMBL/GenBank/DDBJ databases">
        <title>A genome reference for cultivated species of the human gut microbiota.</title>
        <authorList>
            <person name="Zou Y."/>
            <person name="Xue W."/>
            <person name="Luo G."/>
        </authorList>
    </citation>
    <scope>NUCLEOTIDE SEQUENCE [LARGE SCALE GENOMIC DNA]</scope>
    <source>
        <strain evidence="1 2">TM10-1AC</strain>
    </source>
</reference>
<dbReference type="InterPro" id="IPR000150">
    <property type="entry name" value="Cof"/>
</dbReference>
<dbReference type="Proteomes" id="UP000262524">
    <property type="component" value="Unassembled WGS sequence"/>
</dbReference>
<dbReference type="RefSeq" id="WP_117982578.1">
    <property type="nucleotide sequence ID" value="NZ_JBGKRE010000004.1"/>
</dbReference>
<dbReference type="EMBL" id="QSOE01000043">
    <property type="protein sequence ID" value="RGI87653.1"/>
    <property type="molecule type" value="Genomic_DNA"/>
</dbReference>
<evidence type="ECO:0000313" key="1">
    <source>
        <dbReference type="EMBL" id="RGI87653.1"/>
    </source>
</evidence>
<dbReference type="SFLD" id="SFLDG01140">
    <property type="entry name" value="C2.B:_Phosphomannomutase_and_P"/>
    <property type="match status" value="1"/>
</dbReference>
<gene>
    <name evidence="1" type="ORF">DXD91_07945</name>
</gene>
<accession>A0A374NMJ9</accession>
<dbReference type="SUPFAM" id="SSF56784">
    <property type="entry name" value="HAD-like"/>
    <property type="match status" value="1"/>
</dbReference>
<proteinExistence type="predicted"/>
<protein>
    <submittedName>
        <fullName evidence="1">HAD family hydrolase</fullName>
    </submittedName>
</protein>
<dbReference type="Pfam" id="PF08282">
    <property type="entry name" value="Hydrolase_3"/>
    <property type="match status" value="1"/>
</dbReference>
<dbReference type="NCBIfam" id="TIGR00099">
    <property type="entry name" value="Cof-subfamily"/>
    <property type="match status" value="1"/>
</dbReference>
<evidence type="ECO:0000313" key="2">
    <source>
        <dbReference type="Proteomes" id="UP000262524"/>
    </source>
</evidence>
<dbReference type="GO" id="GO:0005829">
    <property type="term" value="C:cytosol"/>
    <property type="evidence" value="ECO:0007669"/>
    <property type="project" value="TreeGrafter"/>
</dbReference>
<keyword evidence="1" id="KW-0378">Hydrolase</keyword>
<dbReference type="PANTHER" id="PTHR10000:SF53">
    <property type="entry name" value="5-AMINO-6-(5-PHOSPHO-D-RIBITYLAMINO)URACIL PHOSPHATASE YBJI-RELATED"/>
    <property type="match status" value="1"/>
</dbReference>
<dbReference type="AlphaFoldDB" id="A0A374NMJ9"/>
<comment type="caution">
    <text evidence="1">The sequence shown here is derived from an EMBL/GenBank/DDBJ whole genome shotgun (WGS) entry which is preliminary data.</text>
</comment>
<sequence>MNIKLVAVDMDGTLLNSKKEMPEEFIPWVKSHPEIKTVIASGRQYYTLERDFLPIRDNLAFIAENGGLVFEKGEIIFKDEIDKQDVLKCLDIIDKVPYATPVICGAKSAYITKKDVDEEIYYNVEMYYERRQIVEDLRKVADNDTIVKVAIYFKKEKAEESMKYFENIGEKLTAVLSGASWIDIANKTESKGNAIKAICEKYGIAHTEAMGFGDYLNDISLLESCGESYCMKNGHPTLKVLAKYVTEKTNDENGVMEVLKTL</sequence>
<name>A0A374NMJ9_9FIRM</name>
<dbReference type="SFLD" id="SFLDS00003">
    <property type="entry name" value="Haloacid_Dehalogenase"/>
    <property type="match status" value="1"/>
</dbReference>
<dbReference type="PANTHER" id="PTHR10000">
    <property type="entry name" value="PHOSPHOSERINE PHOSPHATASE"/>
    <property type="match status" value="1"/>
</dbReference>
<dbReference type="PROSITE" id="PS01228">
    <property type="entry name" value="COF_1"/>
    <property type="match status" value="1"/>
</dbReference>
<dbReference type="InterPro" id="IPR023214">
    <property type="entry name" value="HAD_sf"/>
</dbReference>
<dbReference type="GO" id="GO:0000287">
    <property type="term" value="F:magnesium ion binding"/>
    <property type="evidence" value="ECO:0007669"/>
    <property type="project" value="TreeGrafter"/>
</dbReference>
<dbReference type="Gene3D" id="3.30.1240.10">
    <property type="match status" value="1"/>
</dbReference>